<dbReference type="RefSeq" id="XP_031417333.1">
    <property type="nucleotide sequence ID" value="XM_031561473.2"/>
</dbReference>
<dbReference type="Proteomes" id="UP000515152">
    <property type="component" value="Chromosome 23"/>
</dbReference>
<evidence type="ECO:0000256" key="6">
    <source>
        <dbReference type="RuleBase" id="RU369048"/>
    </source>
</evidence>
<feature type="region of interest" description="Disordered" evidence="7">
    <location>
        <begin position="680"/>
        <end position="699"/>
    </location>
</feature>
<dbReference type="SUPFAM" id="SSF48371">
    <property type="entry name" value="ARM repeat"/>
    <property type="match status" value="1"/>
</dbReference>
<dbReference type="Pfam" id="PF10165">
    <property type="entry name" value="Ric8"/>
    <property type="match status" value="1"/>
</dbReference>
<dbReference type="GO" id="GO:0007186">
    <property type="term" value="P:G protein-coupled receptor signaling pathway"/>
    <property type="evidence" value="ECO:0007669"/>
    <property type="project" value="TreeGrafter"/>
</dbReference>
<organism evidence="8 9">
    <name type="scientific">Clupea harengus</name>
    <name type="common">Atlantic herring</name>
    <dbReference type="NCBI Taxonomy" id="7950"/>
    <lineage>
        <taxon>Eukaryota</taxon>
        <taxon>Metazoa</taxon>
        <taxon>Chordata</taxon>
        <taxon>Craniata</taxon>
        <taxon>Vertebrata</taxon>
        <taxon>Euteleostomi</taxon>
        <taxon>Actinopterygii</taxon>
        <taxon>Neopterygii</taxon>
        <taxon>Teleostei</taxon>
        <taxon>Clupei</taxon>
        <taxon>Clupeiformes</taxon>
        <taxon>Clupeoidei</taxon>
        <taxon>Clupeidae</taxon>
        <taxon>Clupea</taxon>
    </lineage>
</organism>
<keyword evidence="4 6" id="KW-0344">Guanine-nucleotide releasing factor</keyword>
<feature type="region of interest" description="Disordered" evidence="7">
    <location>
        <begin position="622"/>
        <end position="641"/>
    </location>
</feature>
<keyword evidence="3 6" id="KW-0963">Cytoplasm</keyword>
<dbReference type="PANTHER" id="PTHR12425:SF3">
    <property type="entry name" value="SYNEMBRYN"/>
    <property type="match status" value="1"/>
</dbReference>
<dbReference type="GO" id="GO:0001965">
    <property type="term" value="F:G-protein alpha-subunit binding"/>
    <property type="evidence" value="ECO:0007669"/>
    <property type="project" value="UniProtKB-UniRule"/>
</dbReference>
<evidence type="ECO:0000256" key="2">
    <source>
        <dbReference type="ARBA" id="ARBA00009049"/>
    </source>
</evidence>
<proteinExistence type="inferred from homology"/>
<keyword evidence="8" id="KW-1185">Reference proteome</keyword>
<sequence length="699" mass="77954">MDVEDIICCIKEGDEDGIRVQLHHFNREFAQCFFFDAEEKERRRRQELEEFKKNKVRDYIPDSDSDEDEKAEDPDVLLRLNLAAVLTQYIRSDPPGRVLKMCLQTLRILSRDKKTLGPLVTDNSLLTLAKLGGVNSGVVSRDDEDDPENPYASILEALAEVRRSEDRGNPSDEGNGADAEEDDFDPHSSAEGDADSGRSDGTNQDSEEHADQARNARVDSNTAHTCVGSQPRGSIQKMLARGKKDNRGSIVDIGSDEEEEEAGEDVLRKEAMKVLCNVIYNSVWAQERASELRLLSGVLEALAMETQSLSPHCGQFYELRFMFILTALRPELRTQLKQEGGVPLLTDLLEQCLKVQWGEQNQVVVNPTAPPVPTEASQRAMEALKILFNITHSTHTQDPSEEDSALFRHLAAILGQCLIIACEGEKETDDLKGHTVNLLSALPLSCLDILLSIPLSPNSEQWEGLNMDCVQSLLVYMERKLEKGVKVKAKLTPVLNFLTECSRAHRQTRRYLRQQILPPLTDVSCRPEHGTTVKSQLVRLMTHVDTEVKHCAADLLFVLCKENVSRFVKYTGYGNAAGLLATRGLMGGHSKSCVQTAHYSSDSDSDTEEYRQAKGRVNLVTGRVEEEQPDPMEGMTEEEKEEEARRLVFLFSQLSRENVIQPMGMNADGHLTPISGLMTDPMAEEGEENGGADDLEDVE</sequence>
<dbReference type="OrthoDB" id="5585685at2759"/>
<feature type="compositionally biased region" description="Acidic residues" evidence="7">
    <location>
        <begin position="254"/>
        <end position="264"/>
    </location>
</feature>
<evidence type="ECO:0000256" key="4">
    <source>
        <dbReference type="ARBA" id="ARBA00022658"/>
    </source>
</evidence>
<comment type="subcellular location">
    <subcellularLocation>
        <location evidence="1">Cytoplasm</location>
        <location evidence="1">Cell cortex</location>
    </subcellularLocation>
</comment>
<feature type="compositionally biased region" description="Polar residues" evidence="7">
    <location>
        <begin position="218"/>
        <end position="233"/>
    </location>
</feature>
<dbReference type="InterPro" id="IPR011989">
    <property type="entry name" value="ARM-like"/>
</dbReference>
<dbReference type="InterPro" id="IPR008376">
    <property type="entry name" value="Chaperone_Ric-8_A/B"/>
</dbReference>
<dbReference type="InterPro" id="IPR019318">
    <property type="entry name" value="Gua_nucleotide_exch_fac_Ric8"/>
</dbReference>
<feature type="compositionally biased region" description="Acidic residues" evidence="7">
    <location>
        <begin position="627"/>
        <end position="641"/>
    </location>
</feature>
<feature type="compositionally biased region" description="Basic and acidic residues" evidence="7">
    <location>
        <begin position="206"/>
        <end position="217"/>
    </location>
</feature>
<dbReference type="PANTHER" id="PTHR12425">
    <property type="entry name" value="SYNEMBRYN"/>
    <property type="match status" value="1"/>
</dbReference>
<evidence type="ECO:0000256" key="3">
    <source>
        <dbReference type="ARBA" id="ARBA00022490"/>
    </source>
</evidence>
<feature type="region of interest" description="Disordered" evidence="7">
    <location>
        <begin position="159"/>
        <end position="264"/>
    </location>
</feature>
<evidence type="ECO:0000313" key="8">
    <source>
        <dbReference type="Proteomes" id="UP000515152"/>
    </source>
</evidence>
<feature type="compositionally biased region" description="Basic and acidic residues" evidence="7">
    <location>
        <begin position="185"/>
        <end position="198"/>
    </location>
</feature>
<dbReference type="GO" id="GO:0005938">
    <property type="term" value="C:cell cortex"/>
    <property type="evidence" value="ECO:0007669"/>
    <property type="project" value="UniProtKB-SubCell"/>
</dbReference>
<evidence type="ECO:0000256" key="7">
    <source>
        <dbReference type="SAM" id="MobiDB-lite"/>
    </source>
</evidence>
<protein>
    <recommendedName>
        <fullName evidence="6">Synembryn</fullName>
    </recommendedName>
    <alternativeName>
        <fullName evidence="6">Protein Ric-8</fullName>
    </alternativeName>
</protein>
<dbReference type="AlphaFoldDB" id="A0A6P8EMH1"/>
<dbReference type="PRINTS" id="PR01802">
    <property type="entry name" value="SYNEMBRYN"/>
</dbReference>
<feature type="compositionally biased region" description="Basic and acidic residues" evidence="7">
    <location>
        <begin position="159"/>
        <end position="170"/>
    </location>
</feature>
<evidence type="ECO:0000313" key="9">
    <source>
        <dbReference type="RefSeq" id="XP_031417333.1"/>
    </source>
</evidence>
<dbReference type="KEGG" id="char:105891199"/>
<comment type="function">
    <text evidence="6">Chaperone that specifically binds and folds nascent G alpha proteins prior to G protein heterotrimer formation. Also acts as a guanine nucleotide exchange factor (GEF) for G alpha proteins by stimulating exchange of bound GDP for free GTP.</text>
</comment>
<evidence type="ECO:0000256" key="5">
    <source>
        <dbReference type="ARBA" id="ARBA00023186"/>
    </source>
</evidence>
<accession>A0A6P8EMH1</accession>
<dbReference type="InterPro" id="IPR016024">
    <property type="entry name" value="ARM-type_fold"/>
</dbReference>
<name>A0A6P8EMH1_CLUHA</name>
<dbReference type="GO" id="GO:0005886">
    <property type="term" value="C:plasma membrane"/>
    <property type="evidence" value="ECO:0007669"/>
    <property type="project" value="TreeGrafter"/>
</dbReference>
<reference evidence="9" key="1">
    <citation type="submission" date="2025-08" db="UniProtKB">
        <authorList>
            <consortium name="RefSeq"/>
        </authorList>
    </citation>
    <scope>IDENTIFICATION</scope>
</reference>
<feature type="compositionally biased region" description="Acidic residues" evidence="7">
    <location>
        <begin position="682"/>
        <end position="699"/>
    </location>
</feature>
<comment type="similarity">
    <text evidence="2 6">Belongs to the synembryn family.</text>
</comment>
<dbReference type="GeneID" id="105891199"/>
<dbReference type="Gene3D" id="1.25.10.10">
    <property type="entry name" value="Leucine-rich Repeat Variant"/>
    <property type="match status" value="1"/>
</dbReference>
<keyword evidence="5" id="KW-0143">Chaperone</keyword>
<gene>
    <name evidence="9" type="primary">LOC105891199</name>
</gene>
<comment type="subunit">
    <text evidence="6">Interacts with some GDP-bound G alpha proteins. Does not interact with G-alpha proteins when they are in complex with subunits beta and gamma.</text>
</comment>
<dbReference type="GO" id="GO:0005085">
    <property type="term" value="F:guanyl-nucleotide exchange factor activity"/>
    <property type="evidence" value="ECO:0007669"/>
    <property type="project" value="UniProtKB-UniRule"/>
</dbReference>
<evidence type="ECO:0000256" key="1">
    <source>
        <dbReference type="ARBA" id="ARBA00004544"/>
    </source>
</evidence>